<sequence>MRPVATPSSKLYRNQKPLRDIVGDQIRSHIFSGAFPPGSRLVERELAERFDVSRLPVREALRVLQNEGLVENLSSRGIVVKTLTERDVIELFDIREALEVLAVRLAAARVADNAPHKLRHYVNEAQQAIARGAPDAAHAANSQFHDEIIALSGNELLQSMLEPLLGRLHWLFRQIPDFERLSAEHDELCSAIEAAEPERAAEVARAHVLSYRRLTLAHLFG</sequence>
<dbReference type="SMART" id="SM00345">
    <property type="entry name" value="HTH_GNTR"/>
    <property type="match status" value="1"/>
</dbReference>
<proteinExistence type="predicted"/>
<dbReference type="InterPro" id="IPR000524">
    <property type="entry name" value="Tscrpt_reg_HTH_GntR"/>
</dbReference>
<evidence type="ECO:0000256" key="3">
    <source>
        <dbReference type="ARBA" id="ARBA00023163"/>
    </source>
</evidence>
<dbReference type="InterPro" id="IPR008920">
    <property type="entry name" value="TF_FadR/GntR_C"/>
</dbReference>
<keyword evidence="6" id="KW-1185">Reference proteome</keyword>
<feature type="domain" description="HTH gntR-type" evidence="4">
    <location>
        <begin position="16"/>
        <end position="83"/>
    </location>
</feature>
<dbReference type="Pfam" id="PF07729">
    <property type="entry name" value="FCD"/>
    <property type="match status" value="1"/>
</dbReference>
<keyword evidence="1" id="KW-0805">Transcription regulation</keyword>
<dbReference type="SUPFAM" id="SSF46785">
    <property type="entry name" value="Winged helix' DNA-binding domain"/>
    <property type="match status" value="1"/>
</dbReference>
<evidence type="ECO:0000259" key="4">
    <source>
        <dbReference type="PROSITE" id="PS50949"/>
    </source>
</evidence>
<evidence type="ECO:0000256" key="2">
    <source>
        <dbReference type="ARBA" id="ARBA00023125"/>
    </source>
</evidence>
<evidence type="ECO:0000313" key="6">
    <source>
        <dbReference type="Proteomes" id="UP000315677"/>
    </source>
</evidence>
<gene>
    <name evidence="5" type="ORF">FB558_8340</name>
</gene>
<dbReference type="GO" id="GO:0003677">
    <property type="term" value="F:DNA binding"/>
    <property type="evidence" value="ECO:0007669"/>
    <property type="project" value="UniProtKB-KW"/>
</dbReference>
<dbReference type="SMART" id="SM00895">
    <property type="entry name" value="FCD"/>
    <property type="match status" value="1"/>
</dbReference>
<dbReference type="AlphaFoldDB" id="A0A543CXI9"/>
<name>A0A543CXI9_9PSEU</name>
<dbReference type="Proteomes" id="UP000315677">
    <property type="component" value="Unassembled WGS sequence"/>
</dbReference>
<dbReference type="CDD" id="cd07377">
    <property type="entry name" value="WHTH_GntR"/>
    <property type="match status" value="1"/>
</dbReference>
<evidence type="ECO:0000256" key="1">
    <source>
        <dbReference type="ARBA" id="ARBA00023015"/>
    </source>
</evidence>
<dbReference type="Gene3D" id="1.20.120.530">
    <property type="entry name" value="GntR ligand-binding domain-like"/>
    <property type="match status" value="1"/>
</dbReference>
<keyword evidence="3" id="KW-0804">Transcription</keyword>
<dbReference type="PANTHER" id="PTHR43537">
    <property type="entry name" value="TRANSCRIPTIONAL REGULATOR, GNTR FAMILY"/>
    <property type="match status" value="1"/>
</dbReference>
<dbReference type="InterPro" id="IPR036388">
    <property type="entry name" value="WH-like_DNA-bd_sf"/>
</dbReference>
<dbReference type="InterPro" id="IPR011711">
    <property type="entry name" value="GntR_C"/>
</dbReference>
<protein>
    <submittedName>
        <fullName evidence="5">GntR family transcriptional regulator</fullName>
    </submittedName>
</protein>
<dbReference type="InterPro" id="IPR036390">
    <property type="entry name" value="WH_DNA-bd_sf"/>
</dbReference>
<organism evidence="5 6">
    <name type="scientific">Pseudonocardia kunmingensis</name>
    <dbReference type="NCBI Taxonomy" id="630975"/>
    <lineage>
        <taxon>Bacteria</taxon>
        <taxon>Bacillati</taxon>
        <taxon>Actinomycetota</taxon>
        <taxon>Actinomycetes</taxon>
        <taxon>Pseudonocardiales</taxon>
        <taxon>Pseudonocardiaceae</taxon>
        <taxon>Pseudonocardia</taxon>
    </lineage>
</organism>
<dbReference type="PRINTS" id="PR00035">
    <property type="entry name" value="HTHGNTR"/>
</dbReference>
<reference evidence="5 6" key="1">
    <citation type="submission" date="2019-06" db="EMBL/GenBank/DDBJ databases">
        <title>Sequencing the genomes of 1000 actinobacteria strains.</title>
        <authorList>
            <person name="Klenk H.-P."/>
        </authorList>
    </citation>
    <scope>NUCLEOTIDE SEQUENCE [LARGE SCALE GENOMIC DNA]</scope>
    <source>
        <strain evidence="5 6">DSM 45301</strain>
    </source>
</reference>
<accession>A0A543CXI9</accession>
<dbReference type="PROSITE" id="PS50949">
    <property type="entry name" value="HTH_GNTR"/>
    <property type="match status" value="1"/>
</dbReference>
<dbReference type="Gene3D" id="1.10.10.10">
    <property type="entry name" value="Winged helix-like DNA-binding domain superfamily/Winged helix DNA-binding domain"/>
    <property type="match status" value="1"/>
</dbReference>
<evidence type="ECO:0000313" key="5">
    <source>
        <dbReference type="EMBL" id="TQM01822.1"/>
    </source>
</evidence>
<dbReference type="SUPFAM" id="SSF48008">
    <property type="entry name" value="GntR ligand-binding domain-like"/>
    <property type="match status" value="1"/>
</dbReference>
<dbReference type="Pfam" id="PF00392">
    <property type="entry name" value="GntR"/>
    <property type="match status" value="1"/>
</dbReference>
<dbReference type="PANTHER" id="PTHR43537:SF49">
    <property type="entry name" value="TRANSCRIPTIONAL REGULATORY PROTEIN"/>
    <property type="match status" value="1"/>
</dbReference>
<comment type="caution">
    <text evidence="5">The sequence shown here is derived from an EMBL/GenBank/DDBJ whole genome shotgun (WGS) entry which is preliminary data.</text>
</comment>
<dbReference type="EMBL" id="VFPA01000008">
    <property type="protein sequence ID" value="TQM01822.1"/>
    <property type="molecule type" value="Genomic_DNA"/>
</dbReference>
<keyword evidence="2" id="KW-0238">DNA-binding</keyword>
<dbReference type="GO" id="GO:0003700">
    <property type="term" value="F:DNA-binding transcription factor activity"/>
    <property type="evidence" value="ECO:0007669"/>
    <property type="project" value="InterPro"/>
</dbReference>